<protein>
    <submittedName>
        <fullName evidence="5">Fatty-acyl-CoA synthase</fullName>
    </submittedName>
</protein>
<evidence type="ECO:0000313" key="5">
    <source>
        <dbReference type="EMBL" id="SDD57572.1"/>
    </source>
</evidence>
<dbReference type="Pfam" id="PF13193">
    <property type="entry name" value="AMP-binding_C"/>
    <property type="match status" value="1"/>
</dbReference>
<dbReference type="PROSITE" id="PS00455">
    <property type="entry name" value="AMP_BINDING"/>
    <property type="match status" value="1"/>
</dbReference>
<dbReference type="FunFam" id="3.30.300.30:FF:000008">
    <property type="entry name" value="2,3-dihydroxybenzoate-AMP ligase"/>
    <property type="match status" value="1"/>
</dbReference>
<comment type="similarity">
    <text evidence="1">Belongs to the ATP-dependent AMP-binding enzyme family.</text>
</comment>
<dbReference type="InterPro" id="IPR000873">
    <property type="entry name" value="AMP-dep_synth/lig_dom"/>
</dbReference>
<evidence type="ECO:0000259" key="3">
    <source>
        <dbReference type="Pfam" id="PF00501"/>
    </source>
</evidence>
<evidence type="ECO:0000256" key="1">
    <source>
        <dbReference type="ARBA" id="ARBA00006432"/>
    </source>
</evidence>
<dbReference type="PANTHER" id="PTHR43767:SF1">
    <property type="entry name" value="NONRIBOSOMAL PEPTIDE SYNTHASE PES1 (EUROFUNG)-RELATED"/>
    <property type="match status" value="1"/>
</dbReference>
<evidence type="ECO:0000256" key="2">
    <source>
        <dbReference type="ARBA" id="ARBA00022598"/>
    </source>
</evidence>
<dbReference type="InterPro" id="IPR050237">
    <property type="entry name" value="ATP-dep_AMP-bd_enzyme"/>
</dbReference>
<dbReference type="InterPro" id="IPR025110">
    <property type="entry name" value="AMP-bd_C"/>
</dbReference>
<dbReference type="InterPro" id="IPR020845">
    <property type="entry name" value="AMP-binding_CS"/>
</dbReference>
<proteinExistence type="inferred from homology"/>
<dbReference type="Gene3D" id="3.40.50.12780">
    <property type="entry name" value="N-terminal domain of ligase-like"/>
    <property type="match status" value="1"/>
</dbReference>
<keyword evidence="6" id="KW-1185">Reference proteome</keyword>
<reference evidence="5 6" key="1">
    <citation type="submission" date="2016-10" db="EMBL/GenBank/DDBJ databases">
        <authorList>
            <person name="de Groot N.N."/>
        </authorList>
    </citation>
    <scope>NUCLEOTIDE SEQUENCE [LARGE SCALE GENOMIC DNA]</scope>
    <source>
        <strain evidence="5 6">JCM 11308</strain>
    </source>
</reference>
<feature type="domain" description="AMP-dependent synthetase/ligase" evidence="3">
    <location>
        <begin position="10"/>
        <end position="362"/>
    </location>
</feature>
<keyword evidence="2" id="KW-0436">Ligase</keyword>
<dbReference type="Proteomes" id="UP000199417">
    <property type="component" value="Unassembled WGS sequence"/>
</dbReference>
<accession>A0A1G6VVB2</accession>
<dbReference type="EMBL" id="FNAB01000005">
    <property type="protein sequence ID" value="SDD57572.1"/>
    <property type="molecule type" value="Genomic_DNA"/>
</dbReference>
<dbReference type="SUPFAM" id="SSF56801">
    <property type="entry name" value="Acetyl-CoA synthetase-like"/>
    <property type="match status" value="1"/>
</dbReference>
<dbReference type="RefSeq" id="WP_072842486.1">
    <property type="nucleotide sequence ID" value="NZ_FNAB01000005.1"/>
</dbReference>
<dbReference type="NCBIfam" id="NF004837">
    <property type="entry name" value="PRK06187.1"/>
    <property type="match status" value="1"/>
</dbReference>
<dbReference type="InterPro" id="IPR042099">
    <property type="entry name" value="ANL_N_sf"/>
</dbReference>
<dbReference type="STRING" id="168276.SAMN05444580_105149"/>
<evidence type="ECO:0000313" key="6">
    <source>
        <dbReference type="Proteomes" id="UP000199417"/>
    </source>
</evidence>
<gene>
    <name evidence="5" type="ORF">SAMN05444580_105149</name>
</gene>
<dbReference type="PANTHER" id="PTHR43767">
    <property type="entry name" value="LONG-CHAIN-FATTY-ACID--COA LIGASE"/>
    <property type="match status" value="1"/>
</dbReference>
<dbReference type="Pfam" id="PF00501">
    <property type="entry name" value="AMP-binding"/>
    <property type="match status" value="1"/>
</dbReference>
<dbReference type="InterPro" id="IPR045851">
    <property type="entry name" value="AMP-bd_C_sf"/>
</dbReference>
<sequence>MQGIGDWASHRAQLSGDKVAFVSGDRSWTYREFDDRTNRLANQLRDRLGIRRGDRIAAVIPTSVDCLEILFAAAKLGAIFTPINVRLAAPEIGYVLADLGADLLFVHAAFTQAREAVNEPGVCVREIIALGDEYDALLSTADPTPVTSMTDRHDVAVIMYTSGTTGRPKGAMITHENLRANAAAVVSAFGLRSCDVTVTALPMFHIGGLGLYTLPFIYMGGRNVIMPSFDPVAVLDAVVAERATQLLLVPTMWQAIMDVPDLESYDLSSLECALTSGAPAPASVLDFLARSGIPFREGFGMTECSPSVALLDSEYVREKAGSIGRPLFGIETRLVDELDRDVPVGTVGELLVRADNVFAGYWMRPDETARALRDGWFHTGDMGFSDEEGFLTLVDRKKDMLISGGENVYSREVELAISRMPEIRDVAVVGAAHEKWGETPVAFVVLKEGESATADEVIAFTRQRLAGFKTPTRVEFIETLPTTATGKIQKNALRDRLLGGSH</sequence>
<evidence type="ECO:0000259" key="4">
    <source>
        <dbReference type="Pfam" id="PF13193"/>
    </source>
</evidence>
<feature type="domain" description="AMP-binding enzyme C-terminal" evidence="4">
    <location>
        <begin position="412"/>
        <end position="487"/>
    </location>
</feature>
<dbReference type="Gene3D" id="3.30.300.30">
    <property type="match status" value="1"/>
</dbReference>
<dbReference type="AlphaFoldDB" id="A0A1G6VVB2"/>
<dbReference type="GO" id="GO:0016878">
    <property type="term" value="F:acid-thiol ligase activity"/>
    <property type="evidence" value="ECO:0007669"/>
    <property type="project" value="UniProtKB-ARBA"/>
</dbReference>
<dbReference type="CDD" id="cd17631">
    <property type="entry name" value="FACL_FadD13-like"/>
    <property type="match status" value="1"/>
</dbReference>
<name>A0A1G6VVB2_9NOCA</name>
<organism evidence="5 6">
    <name type="scientific">Rhodococcus tukisamuensis</name>
    <dbReference type="NCBI Taxonomy" id="168276"/>
    <lineage>
        <taxon>Bacteria</taxon>
        <taxon>Bacillati</taxon>
        <taxon>Actinomycetota</taxon>
        <taxon>Actinomycetes</taxon>
        <taxon>Mycobacteriales</taxon>
        <taxon>Nocardiaceae</taxon>
        <taxon>Rhodococcus</taxon>
    </lineage>
</organism>